<reference evidence="5" key="1">
    <citation type="submission" date="2016-11" db="UniProtKB">
        <authorList>
            <consortium name="WormBaseParasite"/>
        </authorList>
    </citation>
    <scope>IDENTIFICATION</scope>
</reference>
<dbReference type="Proteomes" id="UP000582659">
    <property type="component" value="Unassembled WGS sequence"/>
</dbReference>
<evidence type="ECO:0000313" key="4">
    <source>
        <dbReference type="Proteomes" id="UP000659654"/>
    </source>
</evidence>
<evidence type="ECO:0000313" key="5">
    <source>
        <dbReference type="WBParaSite" id="BXY_1094400.1"/>
    </source>
</evidence>
<evidence type="ECO:0000256" key="1">
    <source>
        <dbReference type="SAM" id="MobiDB-lite"/>
    </source>
</evidence>
<dbReference type="AlphaFoldDB" id="A0A1I7SD40"/>
<dbReference type="EMBL" id="CAJFDI010000002">
    <property type="protein sequence ID" value="CAD5213644.1"/>
    <property type="molecule type" value="Genomic_DNA"/>
</dbReference>
<feature type="region of interest" description="Disordered" evidence="1">
    <location>
        <begin position="80"/>
        <end position="130"/>
    </location>
</feature>
<evidence type="ECO:0000313" key="2">
    <source>
        <dbReference type="EMBL" id="CAD5213644.1"/>
    </source>
</evidence>
<feature type="compositionally biased region" description="Polar residues" evidence="1">
    <location>
        <begin position="112"/>
        <end position="130"/>
    </location>
</feature>
<dbReference type="Proteomes" id="UP000659654">
    <property type="component" value="Unassembled WGS sequence"/>
</dbReference>
<dbReference type="Proteomes" id="UP000095284">
    <property type="component" value="Unplaced"/>
</dbReference>
<gene>
    <name evidence="2" type="ORF">BXYJ_LOCUS3133</name>
</gene>
<sequence length="130" mass="14467">MYPLTLNIFYSRSYTTAGKKPYACLIGTAEDQTYLIKAFGIDTRLIENIAPGSFIQISSYMPRGKRDGMFHILLKETSTVQLVPPPPPSTPTAARRRSRFGQNNNEDFEQKPLTSSSTLNGFGSQSNLLD</sequence>
<dbReference type="WBParaSite" id="BXY_1094400.1">
    <property type="protein sequence ID" value="BXY_1094400.1"/>
    <property type="gene ID" value="BXY_1094400"/>
</dbReference>
<name>A0A1I7SD40_BURXY</name>
<evidence type="ECO:0000313" key="3">
    <source>
        <dbReference type="Proteomes" id="UP000095284"/>
    </source>
</evidence>
<dbReference type="EMBL" id="CAJFCV020000002">
    <property type="protein sequence ID" value="CAG9092981.1"/>
    <property type="molecule type" value="Genomic_DNA"/>
</dbReference>
<accession>A0A1I7SD40</accession>
<reference evidence="2" key="2">
    <citation type="submission" date="2020-09" db="EMBL/GenBank/DDBJ databases">
        <authorList>
            <person name="Kikuchi T."/>
        </authorList>
    </citation>
    <scope>NUCLEOTIDE SEQUENCE</scope>
    <source>
        <strain evidence="2">Ka4C1</strain>
    </source>
</reference>
<organism evidence="3 5">
    <name type="scientific">Bursaphelenchus xylophilus</name>
    <name type="common">Pinewood nematode worm</name>
    <name type="synonym">Aphelenchoides xylophilus</name>
    <dbReference type="NCBI Taxonomy" id="6326"/>
    <lineage>
        <taxon>Eukaryota</taxon>
        <taxon>Metazoa</taxon>
        <taxon>Ecdysozoa</taxon>
        <taxon>Nematoda</taxon>
        <taxon>Chromadorea</taxon>
        <taxon>Rhabditida</taxon>
        <taxon>Tylenchina</taxon>
        <taxon>Tylenchomorpha</taxon>
        <taxon>Aphelenchoidea</taxon>
        <taxon>Aphelenchoididae</taxon>
        <taxon>Bursaphelenchus</taxon>
    </lineage>
</organism>
<protein>
    <submittedName>
        <fullName evidence="2">(pine wood nematode) hypothetical protein</fullName>
    </submittedName>
</protein>
<proteinExistence type="predicted"/>
<keyword evidence="4" id="KW-1185">Reference proteome</keyword>